<protein>
    <recommendedName>
        <fullName evidence="4 6">Small ribosomal subunit protein uS8</fullName>
    </recommendedName>
</protein>
<evidence type="ECO:0000313" key="8">
    <source>
        <dbReference type="EMBL" id="RWR48922.1"/>
    </source>
</evidence>
<comment type="subunit">
    <text evidence="5 6">Part of the 30S ribosomal subunit. Contacts proteins S5 and S12.</text>
</comment>
<proteinExistence type="inferred from homology"/>
<dbReference type="EMBL" id="SAVA01000013">
    <property type="protein sequence ID" value="RWR48922.1"/>
    <property type="molecule type" value="Genomic_DNA"/>
</dbReference>
<reference evidence="8" key="1">
    <citation type="submission" date="2019-01" db="EMBL/GenBank/DDBJ databases">
        <title>Sinorhodobacter populi sp. nov. isolated from the symptomatic bark tissue of Populus euramericana canker.</title>
        <authorList>
            <person name="Xu G."/>
        </authorList>
    </citation>
    <scope>NUCLEOTIDE SEQUENCE [LARGE SCALE GENOMIC DNA]</scope>
    <source>
        <strain evidence="8">CGMCC 1.12963</strain>
    </source>
</reference>
<dbReference type="GO" id="GO:0006412">
    <property type="term" value="P:translation"/>
    <property type="evidence" value="ECO:0007669"/>
    <property type="project" value="UniProtKB-UniRule"/>
</dbReference>
<dbReference type="GO" id="GO:1990904">
    <property type="term" value="C:ribonucleoprotein complex"/>
    <property type="evidence" value="ECO:0007669"/>
    <property type="project" value="UniProtKB-KW"/>
</dbReference>
<dbReference type="GO" id="GO:0019843">
    <property type="term" value="F:rRNA binding"/>
    <property type="evidence" value="ECO:0007669"/>
    <property type="project" value="UniProtKB-UniRule"/>
</dbReference>
<keyword evidence="3 6" id="KW-0687">Ribonucleoprotein</keyword>
<sequence length="132" mass="14380">MSVNDPLGDMLTRIRNAQMRGKSTVRTPASKLRAWVLDVLAAEGYIRGYEKKDGTQGLPELEISLKYFEGTPVIRELKRVSTPGRRVYASVKEIPTVRQGLGISIVSTPKGVMTDAAARTANVGGEVLCTVF</sequence>
<keyword evidence="2 6" id="KW-0689">Ribosomal protein</keyword>
<evidence type="ECO:0000256" key="3">
    <source>
        <dbReference type="ARBA" id="ARBA00023274"/>
    </source>
</evidence>
<dbReference type="GO" id="GO:0005840">
    <property type="term" value="C:ribosome"/>
    <property type="evidence" value="ECO:0007669"/>
    <property type="project" value="UniProtKB-KW"/>
</dbReference>
<dbReference type="InterPro" id="IPR000630">
    <property type="entry name" value="Ribosomal_uS8"/>
</dbReference>
<dbReference type="Gene3D" id="3.30.1490.10">
    <property type="match status" value="1"/>
</dbReference>
<evidence type="ECO:0000256" key="6">
    <source>
        <dbReference type="HAMAP-Rule" id="MF_01302"/>
    </source>
</evidence>
<organism evidence="8 9">
    <name type="scientific">Paenirhodobacter huangdaonensis</name>
    <dbReference type="NCBI Taxonomy" id="2501515"/>
    <lineage>
        <taxon>Bacteria</taxon>
        <taxon>Pseudomonadati</taxon>
        <taxon>Pseudomonadota</taxon>
        <taxon>Alphaproteobacteria</taxon>
        <taxon>Rhodobacterales</taxon>
        <taxon>Rhodobacter group</taxon>
        <taxon>Paenirhodobacter</taxon>
    </lineage>
</organism>
<accession>A0A3S4MDV7</accession>
<dbReference type="GO" id="GO:0003735">
    <property type="term" value="F:structural constituent of ribosome"/>
    <property type="evidence" value="ECO:0007669"/>
    <property type="project" value="InterPro"/>
</dbReference>
<comment type="caution">
    <text evidence="8">The sequence shown here is derived from an EMBL/GenBank/DDBJ whole genome shotgun (WGS) entry which is preliminary data.</text>
</comment>
<gene>
    <name evidence="6" type="primary">rpsH</name>
    <name evidence="8" type="ORF">EOW66_17540</name>
</gene>
<dbReference type="PANTHER" id="PTHR11758">
    <property type="entry name" value="40S RIBOSOMAL PROTEIN S15A"/>
    <property type="match status" value="1"/>
</dbReference>
<dbReference type="AlphaFoldDB" id="A0A3S4MDV7"/>
<evidence type="ECO:0000256" key="4">
    <source>
        <dbReference type="ARBA" id="ARBA00035258"/>
    </source>
</evidence>
<dbReference type="NCBIfam" id="NF001109">
    <property type="entry name" value="PRK00136.1"/>
    <property type="match status" value="1"/>
</dbReference>
<dbReference type="GO" id="GO:0005737">
    <property type="term" value="C:cytoplasm"/>
    <property type="evidence" value="ECO:0007669"/>
    <property type="project" value="UniProtKB-ARBA"/>
</dbReference>
<evidence type="ECO:0000256" key="5">
    <source>
        <dbReference type="ARBA" id="ARBA00046740"/>
    </source>
</evidence>
<evidence type="ECO:0000256" key="1">
    <source>
        <dbReference type="ARBA" id="ARBA00006471"/>
    </source>
</evidence>
<dbReference type="InterPro" id="IPR047863">
    <property type="entry name" value="Ribosomal_uS8_CS"/>
</dbReference>
<comment type="similarity">
    <text evidence="1 6 7">Belongs to the universal ribosomal protein uS8 family.</text>
</comment>
<dbReference type="Proteomes" id="UP000288071">
    <property type="component" value="Unassembled WGS sequence"/>
</dbReference>
<keyword evidence="6" id="KW-0699">rRNA-binding</keyword>
<dbReference type="SUPFAM" id="SSF56047">
    <property type="entry name" value="Ribosomal protein S8"/>
    <property type="match status" value="1"/>
</dbReference>
<keyword evidence="6" id="KW-0694">RNA-binding</keyword>
<keyword evidence="9" id="KW-1185">Reference proteome</keyword>
<dbReference type="HAMAP" id="MF_01302_B">
    <property type="entry name" value="Ribosomal_uS8_B"/>
    <property type="match status" value="1"/>
</dbReference>
<dbReference type="Gene3D" id="3.30.1370.30">
    <property type="match status" value="1"/>
</dbReference>
<dbReference type="InterPro" id="IPR035987">
    <property type="entry name" value="Ribosomal_uS8_sf"/>
</dbReference>
<comment type="function">
    <text evidence="6">One of the primary rRNA binding proteins, it binds directly to 16S rRNA central domain where it helps coordinate assembly of the platform of the 30S subunit.</text>
</comment>
<evidence type="ECO:0000313" key="9">
    <source>
        <dbReference type="Proteomes" id="UP000288071"/>
    </source>
</evidence>
<dbReference type="Pfam" id="PF00410">
    <property type="entry name" value="Ribosomal_S8"/>
    <property type="match status" value="1"/>
</dbReference>
<dbReference type="RefSeq" id="WP_113902053.1">
    <property type="nucleotide sequence ID" value="NZ_JBHSOM010000010.1"/>
</dbReference>
<dbReference type="PROSITE" id="PS00053">
    <property type="entry name" value="RIBOSOMAL_S8"/>
    <property type="match status" value="1"/>
</dbReference>
<evidence type="ECO:0000256" key="7">
    <source>
        <dbReference type="RuleBase" id="RU003660"/>
    </source>
</evidence>
<reference evidence="8" key="2">
    <citation type="submission" date="2019-01" db="EMBL/GenBank/DDBJ databases">
        <authorList>
            <person name="Li Y."/>
        </authorList>
    </citation>
    <scope>NUCLEOTIDE SEQUENCE [LARGE SCALE GENOMIC DNA]</scope>
    <source>
        <strain evidence="8">CGMCC 1.12963</strain>
    </source>
</reference>
<evidence type="ECO:0000256" key="2">
    <source>
        <dbReference type="ARBA" id="ARBA00022980"/>
    </source>
</evidence>
<name>A0A3S4MDV7_9RHOB</name>
<dbReference type="FunFam" id="3.30.1490.10:FF:000001">
    <property type="entry name" value="30S ribosomal protein S8"/>
    <property type="match status" value="1"/>
</dbReference>